<proteinExistence type="predicted"/>
<organism evidence="1 2">
    <name type="scientific">Paramecium sonneborni</name>
    <dbReference type="NCBI Taxonomy" id="65129"/>
    <lineage>
        <taxon>Eukaryota</taxon>
        <taxon>Sar</taxon>
        <taxon>Alveolata</taxon>
        <taxon>Ciliophora</taxon>
        <taxon>Intramacronucleata</taxon>
        <taxon>Oligohymenophorea</taxon>
        <taxon>Peniculida</taxon>
        <taxon>Parameciidae</taxon>
        <taxon>Paramecium</taxon>
    </lineage>
</organism>
<comment type="caution">
    <text evidence="1">The sequence shown here is derived from an EMBL/GenBank/DDBJ whole genome shotgun (WGS) entry which is preliminary data.</text>
</comment>
<evidence type="ECO:0000313" key="2">
    <source>
        <dbReference type="Proteomes" id="UP000692954"/>
    </source>
</evidence>
<gene>
    <name evidence="1" type="ORF">PSON_ATCC_30995.1.T1450020</name>
</gene>
<evidence type="ECO:0000313" key="1">
    <source>
        <dbReference type="EMBL" id="CAD8123474.1"/>
    </source>
</evidence>
<protein>
    <submittedName>
        <fullName evidence="1">Uncharacterized protein</fullName>
    </submittedName>
</protein>
<dbReference type="AlphaFoldDB" id="A0A8S1R7W9"/>
<reference evidence="1" key="1">
    <citation type="submission" date="2021-01" db="EMBL/GenBank/DDBJ databases">
        <authorList>
            <consortium name="Genoscope - CEA"/>
            <person name="William W."/>
        </authorList>
    </citation>
    <scope>NUCLEOTIDE SEQUENCE</scope>
</reference>
<sequence>MQGIIVYIFQTPSTYVQLAQFKLQHDCCTHELKGPSQKQAFEKDKH</sequence>
<keyword evidence="2" id="KW-1185">Reference proteome</keyword>
<accession>A0A8S1R7W9</accession>
<dbReference type="Proteomes" id="UP000692954">
    <property type="component" value="Unassembled WGS sequence"/>
</dbReference>
<dbReference type="EMBL" id="CAJJDN010000145">
    <property type="protein sequence ID" value="CAD8123474.1"/>
    <property type="molecule type" value="Genomic_DNA"/>
</dbReference>
<name>A0A8S1R7W9_9CILI</name>